<dbReference type="InterPro" id="IPR003362">
    <property type="entry name" value="Bact_transf"/>
</dbReference>
<protein>
    <submittedName>
        <fullName evidence="9">Exopolysaccharide biosynthesis polyprenyl glycosylphosphotransferase</fullName>
    </submittedName>
</protein>
<gene>
    <name evidence="9" type="ORF">HNQ77_003153</name>
</gene>
<evidence type="ECO:0000256" key="7">
    <source>
        <dbReference type="SAM" id="Phobius"/>
    </source>
</evidence>
<feature type="domain" description="Bacterial sugar transferase" evidence="8">
    <location>
        <begin position="209"/>
        <end position="398"/>
    </location>
</feature>
<keyword evidence="5 7" id="KW-1133">Transmembrane helix</keyword>
<evidence type="ECO:0000256" key="3">
    <source>
        <dbReference type="ARBA" id="ARBA00022679"/>
    </source>
</evidence>
<comment type="subcellular location">
    <subcellularLocation>
        <location evidence="1">Membrane</location>
        <topology evidence="1">Multi-pass membrane protein</topology>
    </subcellularLocation>
</comment>
<reference evidence="9 10" key="1">
    <citation type="submission" date="2020-08" db="EMBL/GenBank/DDBJ databases">
        <title>Genomic Encyclopedia of Type Strains, Phase IV (KMG-IV): sequencing the most valuable type-strain genomes for metagenomic binning, comparative biology and taxonomic classification.</title>
        <authorList>
            <person name="Goeker M."/>
        </authorList>
    </citation>
    <scope>NUCLEOTIDE SEQUENCE [LARGE SCALE GENOMIC DNA]</scope>
    <source>
        <strain evidence="9 10">DSM 103733</strain>
    </source>
</reference>
<feature type="transmembrane region" description="Helical" evidence="7">
    <location>
        <begin position="12"/>
        <end position="32"/>
    </location>
</feature>
<keyword evidence="10" id="KW-1185">Reference proteome</keyword>
<sequence length="403" mass="45756">MRLSSRKAEIVDILKATTLNIACFVVLGWLFAIQMVTIPFLAIFWALSTLILCGARMAIRLVAGRIRIHGKDLRYMLILGTNPRAIEFANRILARRDRGYRLLGFVDDDWPGLPGLAKAGFEVVSDYAGLAEYLRRNVVDEVAIYLPFGSFYRHSFEVAALCEQHGITMRYNSDIFGLKTARWRAEEFDGDQYIATYTGNNEVWPRTAKRLIDMAVSASALLALSPILIAVAIAIKMSSPGPLFFLQERIGINKRRFKIFKFRTMVPNAERLIANLEKQNEMSGPVFKIKNDPRITPIGKFLRRSSLDELPQLINVLKGDMSLVGPRPLPVRDYEGFNEDWQRRRFSVKPGITCLWQVGGRSGISFNQWMLLDLQYMDEWSLWLDFKILAKTVPAVLKGEGAA</sequence>
<keyword evidence="3 9" id="KW-0808">Transferase</keyword>
<proteinExistence type="inferred from homology"/>
<feature type="transmembrane region" description="Helical" evidence="7">
    <location>
        <begin position="38"/>
        <end position="59"/>
    </location>
</feature>
<keyword evidence="4 7" id="KW-0812">Transmembrane</keyword>
<dbReference type="GO" id="GO:0016020">
    <property type="term" value="C:membrane"/>
    <property type="evidence" value="ECO:0007669"/>
    <property type="project" value="UniProtKB-SubCell"/>
</dbReference>
<evidence type="ECO:0000256" key="2">
    <source>
        <dbReference type="ARBA" id="ARBA00006464"/>
    </source>
</evidence>
<feature type="transmembrane region" description="Helical" evidence="7">
    <location>
        <begin position="214"/>
        <end position="235"/>
    </location>
</feature>
<dbReference type="AlphaFoldDB" id="A0A841JXA9"/>
<evidence type="ECO:0000313" key="10">
    <source>
        <dbReference type="Proteomes" id="UP000538666"/>
    </source>
</evidence>
<evidence type="ECO:0000313" key="9">
    <source>
        <dbReference type="EMBL" id="MBB6145195.1"/>
    </source>
</evidence>
<comment type="caution">
    <text evidence="9">The sequence shown here is derived from an EMBL/GenBank/DDBJ whole genome shotgun (WGS) entry which is preliminary data.</text>
</comment>
<dbReference type="EMBL" id="JACHEK010000006">
    <property type="protein sequence ID" value="MBB6145195.1"/>
    <property type="molecule type" value="Genomic_DNA"/>
</dbReference>
<dbReference type="Pfam" id="PF13727">
    <property type="entry name" value="CoA_binding_3"/>
    <property type="match status" value="1"/>
</dbReference>
<dbReference type="GO" id="GO:0016780">
    <property type="term" value="F:phosphotransferase activity, for other substituted phosphate groups"/>
    <property type="evidence" value="ECO:0007669"/>
    <property type="project" value="TreeGrafter"/>
</dbReference>
<evidence type="ECO:0000256" key="4">
    <source>
        <dbReference type="ARBA" id="ARBA00022692"/>
    </source>
</evidence>
<dbReference type="Gene3D" id="3.40.50.720">
    <property type="entry name" value="NAD(P)-binding Rossmann-like Domain"/>
    <property type="match status" value="1"/>
</dbReference>
<dbReference type="PANTHER" id="PTHR30576:SF10">
    <property type="entry name" value="SLL5057 PROTEIN"/>
    <property type="match status" value="1"/>
</dbReference>
<dbReference type="Proteomes" id="UP000538666">
    <property type="component" value="Unassembled WGS sequence"/>
</dbReference>
<dbReference type="InterPro" id="IPR017475">
    <property type="entry name" value="EPS_sugar_tfrase"/>
</dbReference>
<dbReference type="NCBIfam" id="TIGR03025">
    <property type="entry name" value="EPS_sugtrans"/>
    <property type="match status" value="1"/>
</dbReference>
<evidence type="ECO:0000259" key="8">
    <source>
        <dbReference type="Pfam" id="PF02397"/>
    </source>
</evidence>
<name>A0A841JXA9_9BACT</name>
<dbReference type="PANTHER" id="PTHR30576">
    <property type="entry name" value="COLANIC BIOSYNTHESIS UDP-GLUCOSE LIPID CARRIER TRANSFERASE"/>
    <property type="match status" value="1"/>
</dbReference>
<accession>A0A841JXA9</accession>
<organism evidence="9 10">
    <name type="scientific">Silvibacterium bohemicum</name>
    <dbReference type="NCBI Taxonomy" id="1577686"/>
    <lineage>
        <taxon>Bacteria</taxon>
        <taxon>Pseudomonadati</taxon>
        <taxon>Acidobacteriota</taxon>
        <taxon>Terriglobia</taxon>
        <taxon>Terriglobales</taxon>
        <taxon>Acidobacteriaceae</taxon>
        <taxon>Silvibacterium</taxon>
    </lineage>
</organism>
<evidence type="ECO:0000256" key="5">
    <source>
        <dbReference type="ARBA" id="ARBA00022989"/>
    </source>
</evidence>
<keyword evidence="6 7" id="KW-0472">Membrane</keyword>
<evidence type="ECO:0000256" key="6">
    <source>
        <dbReference type="ARBA" id="ARBA00023136"/>
    </source>
</evidence>
<dbReference type="Pfam" id="PF02397">
    <property type="entry name" value="Bac_transf"/>
    <property type="match status" value="1"/>
</dbReference>
<comment type="similarity">
    <text evidence="2">Belongs to the bacterial sugar transferase family.</text>
</comment>
<evidence type="ECO:0000256" key="1">
    <source>
        <dbReference type="ARBA" id="ARBA00004141"/>
    </source>
</evidence>